<reference evidence="3 4" key="1">
    <citation type="journal article" date="2019" name="Int. J. Syst. Evol. Microbiol.">
        <title>The Global Catalogue of Microorganisms (GCM) 10K type strain sequencing project: providing services to taxonomists for standard genome sequencing and annotation.</title>
        <authorList>
            <consortium name="The Broad Institute Genomics Platform"/>
            <consortium name="The Broad Institute Genome Sequencing Center for Infectious Disease"/>
            <person name="Wu L."/>
            <person name="Ma J."/>
        </authorList>
    </citation>
    <scope>NUCLEOTIDE SEQUENCE [LARGE SCALE GENOMIC DNA]</scope>
    <source>
        <strain evidence="3 4">JCM 12393</strain>
    </source>
</reference>
<sequence>MNLFDPTTTALVCIDLQGANLSHGAEPHSPEEVLDQSLRLLAAARAAGSLVVHVRTSFLPDESDSLQPLRIERMRPARPHREPGWDELLPEVAPTPTEPVIAKRSWNAFHGSDLDVQLRRHGVKTIVLLGMSTNYGVEGTGRAAYENYYNVVFANEAMSSVTAEGHEFSVKNILPLIGVVRSVDEIVGAFAGALTDEVAV</sequence>
<dbReference type="Gene3D" id="3.40.50.850">
    <property type="entry name" value="Isochorismatase-like"/>
    <property type="match status" value="1"/>
</dbReference>
<keyword evidence="1 3" id="KW-0378">Hydrolase</keyword>
<evidence type="ECO:0000256" key="1">
    <source>
        <dbReference type="ARBA" id="ARBA00022801"/>
    </source>
</evidence>
<evidence type="ECO:0000313" key="3">
    <source>
        <dbReference type="EMBL" id="GAA1389588.1"/>
    </source>
</evidence>
<comment type="caution">
    <text evidence="3">The sequence shown here is derived from an EMBL/GenBank/DDBJ whole genome shotgun (WGS) entry which is preliminary data.</text>
</comment>
<dbReference type="Proteomes" id="UP001499863">
    <property type="component" value="Unassembled WGS sequence"/>
</dbReference>
<feature type="domain" description="Isochorismatase-like" evidence="2">
    <location>
        <begin position="9"/>
        <end position="184"/>
    </location>
</feature>
<dbReference type="GO" id="GO:0016787">
    <property type="term" value="F:hydrolase activity"/>
    <property type="evidence" value="ECO:0007669"/>
    <property type="project" value="UniProtKB-KW"/>
</dbReference>
<dbReference type="InterPro" id="IPR000868">
    <property type="entry name" value="Isochorismatase-like_dom"/>
</dbReference>
<evidence type="ECO:0000259" key="2">
    <source>
        <dbReference type="Pfam" id="PF00857"/>
    </source>
</evidence>
<dbReference type="PANTHER" id="PTHR43540:SF7">
    <property type="entry name" value="ISOCHORISMATASE FAMILY PROTEIN YECD"/>
    <property type="match status" value="1"/>
</dbReference>
<dbReference type="EMBL" id="BAAAKJ010000086">
    <property type="protein sequence ID" value="GAA1389588.1"/>
    <property type="molecule type" value="Genomic_DNA"/>
</dbReference>
<dbReference type="SUPFAM" id="SSF52499">
    <property type="entry name" value="Isochorismatase-like hydrolases"/>
    <property type="match status" value="1"/>
</dbReference>
<accession>A0ABN1XVQ0</accession>
<evidence type="ECO:0000313" key="4">
    <source>
        <dbReference type="Proteomes" id="UP001499863"/>
    </source>
</evidence>
<name>A0ABN1XVQ0_9ACTN</name>
<dbReference type="InterPro" id="IPR050272">
    <property type="entry name" value="Isochorismatase-like_hydrls"/>
</dbReference>
<dbReference type="Pfam" id="PF00857">
    <property type="entry name" value="Isochorismatase"/>
    <property type="match status" value="1"/>
</dbReference>
<dbReference type="RefSeq" id="WP_344330775.1">
    <property type="nucleotide sequence ID" value="NZ_BAAAKJ010000086.1"/>
</dbReference>
<protein>
    <submittedName>
        <fullName evidence="3">Hydrolase</fullName>
    </submittedName>
</protein>
<dbReference type="PANTHER" id="PTHR43540">
    <property type="entry name" value="PEROXYUREIDOACRYLATE/UREIDOACRYLATE AMIDOHYDROLASE-RELATED"/>
    <property type="match status" value="1"/>
</dbReference>
<organism evidence="3 4">
    <name type="scientific">Kitasatospora putterlickiae</name>
    <dbReference type="NCBI Taxonomy" id="221725"/>
    <lineage>
        <taxon>Bacteria</taxon>
        <taxon>Bacillati</taxon>
        <taxon>Actinomycetota</taxon>
        <taxon>Actinomycetes</taxon>
        <taxon>Kitasatosporales</taxon>
        <taxon>Streptomycetaceae</taxon>
        <taxon>Kitasatospora</taxon>
    </lineage>
</organism>
<proteinExistence type="predicted"/>
<dbReference type="InterPro" id="IPR036380">
    <property type="entry name" value="Isochorismatase-like_sf"/>
</dbReference>
<keyword evidence="4" id="KW-1185">Reference proteome</keyword>
<dbReference type="CDD" id="cd00431">
    <property type="entry name" value="cysteine_hydrolases"/>
    <property type="match status" value="1"/>
</dbReference>
<gene>
    <name evidence="3" type="ORF">GCM10009639_17380</name>
</gene>